<organism evidence="3 4">
    <name type="scientific">Puccinia coronata f. sp. avenae</name>
    <dbReference type="NCBI Taxonomy" id="200324"/>
    <lineage>
        <taxon>Eukaryota</taxon>
        <taxon>Fungi</taxon>
        <taxon>Dikarya</taxon>
        <taxon>Basidiomycota</taxon>
        <taxon>Pucciniomycotina</taxon>
        <taxon>Pucciniomycetes</taxon>
        <taxon>Pucciniales</taxon>
        <taxon>Pucciniaceae</taxon>
        <taxon>Puccinia</taxon>
    </lineage>
</organism>
<dbReference type="Proteomes" id="UP000235388">
    <property type="component" value="Unassembled WGS sequence"/>
</dbReference>
<feature type="signal peptide" evidence="2">
    <location>
        <begin position="1"/>
        <end position="17"/>
    </location>
</feature>
<accession>A0A2N5W6D0</accession>
<dbReference type="AlphaFoldDB" id="A0A2N5W6D0"/>
<dbReference type="STRING" id="200324.A0A2N5W6D0"/>
<keyword evidence="4" id="KW-1185">Reference proteome</keyword>
<keyword evidence="2" id="KW-0732">Signal</keyword>
<sequence>MYGCLLFLMIYLRLAAAYWVPFHNKSRRSMFPPLLGENQTDTLLVSHDADASTECSTSEKNPEASHLRPYRVLPFKNVQPMSSHCYERKSGSSYVPETAKARETKVTDSNKNEHDPSKNESDSRVSQPDSRMNEPDPRMNEPDSRMNEPDSRMDEPDSRMNEPDSRMNQPDSRMNEPDSKMDKLDLGKNEPESSKEQPEWSRNEPDASKSESDSSNKNSDSNNNESDSSKNESGSSKKEPPSLPELIVRPLAFERVDDETADGHSELEAEGMMDDNYHKCNTSSRVFRRICVVDNGEIMQLPPA</sequence>
<evidence type="ECO:0000313" key="4">
    <source>
        <dbReference type="Proteomes" id="UP000235388"/>
    </source>
</evidence>
<feature type="compositionally biased region" description="Basic and acidic residues" evidence="1">
    <location>
        <begin position="131"/>
        <end position="165"/>
    </location>
</feature>
<feature type="region of interest" description="Disordered" evidence="1">
    <location>
        <begin position="83"/>
        <end position="245"/>
    </location>
</feature>
<evidence type="ECO:0000256" key="2">
    <source>
        <dbReference type="SAM" id="SignalP"/>
    </source>
</evidence>
<feature type="compositionally biased region" description="Basic and acidic residues" evidence="1">
    <location>
        <begin position="173"/>
        <end position="214"/>
    </location>
</feature>
<dbReference type="EMBL" id="PGCJ01000008">
    <property type="protein sequence ID" value="PLW57780.1"/>
    <property type="molecule type" value="Genomic_DNA"/>
</dbReference>
<feature type="compositionally biased region" description="Basic and acidic residues" evidence="1">
    <location>
        <begin position="99"/>
        <end position="123"/>
    </location>
</feature>
<feature type="chain" id="PRO_5014995637" evidence="2">
    <location>
        <begin position="18"/>
        <end position="304"/>
    </location>
</feature>
<name>A0A2N5W6D0_9BASI</name>
<proteinExistence type="predicted"/>
<gene>
    <name evidence="3" type="ORF">PCANC_01362</name>
</gene>
<feature type="compositionally biased region" description="Basic and acidic residues" evidence="1">
    <location>
        <begin position="227"/>
        <end position="240"/>
    </location>
</feature>
<evidence type="ECO:0000313" key="3">
    <source>
        <dbReference type="EMBL" id="PLW57780.1"/>
    </source>
</evidence>
<comment type="caution">
    <text evidence="3">The sequence shown here is derived from an EMBL/GenBank/DDBJ whole genome shotgun (WGS) entry which is preliminary data.</text>
</comment>
<reference evidence="3 4" key="1">
    <citation type="submission" date="2017-11" db="EMBL/GenBank/DDBJ databases">
        <title>De novo assembly and phasing of dikaryotic genomes from two isolates of Puccinia coronata f. sp. avenae, the causal agent of oat crown rust.</title>
        <authorList>
            <person name="Miller M.E."/>
            <person name="Zhang Y."/>
            <person name="Omidvar V."/>
            <person name="Sperschneider J."/>
            <person name="Schwessinger B."/>
            <person name="Raley C."/>
            <person name="Palmer J.M."/>
            <person name="Garnica D."/>
            <person name="Upadhyaya N."/>
            <person name="Rathjen J."/>
            <person name="Taylor J.M."/>
            <person name="Park R.F."/>
            <person name="Dodds P.N."/>
            <person name="Hirsch C.D."/>
            <person name="Kianian S.F."/>
            <person name="Figueroa M."/>
        </authorList>
    </citation>
    <scope>NUCLEOTIDE SEQUENCE [LARGE SCALE GENOMIC DNA]</scope>
    <source>
        <strain evidence="3">12NC29</strain>
    </source>
</reference>
<dbReference type="OrthoDB" id="2447027at2759"/>
<feature type="compositionally biased region" description="Low complexity" evidence="1">
    <location>
        <begin position="215"/>
        <end position="226"/>
    </location>
</feature>
<evidence type="ECO:0000256" key="1">
    <source>
        <dbReference type="SAM" id="MobiDB-lite"/>
    </source>
</evidence>
<protein>
    <submittedName>
        <fullName evidence="3">Uncharacterized protein</fullName>
    </submittedName>
</protein>